<sequence>MSLVARLESRARRGHRRSAMEFPRGIFLERLLYLSKGEN</sequence>
<organism evidence="1 2">
    <name type="scientific">Thermogutta terrifontis</name>
    <dbReference type="NCBI Taxonomy" id="1331910"/>
    <lineage>
        <taxon>Bacteria</taxon>
        <taxon>Pseudomonadati</taxon>
        <taxon>Planctomycetota</taxon>
        <taxon>Planctomycetia</taxon>
        <taxon>Pirellulales</taxon>
        <taxon>Thermoguttaceae</taxon>
        <taxon>Thermogutta</taxon>
    </lineage>
</organism>
<gene>
    <name evidence="1" type="ORF">THTE_2206</name>
</gene>
<evidence type="ECO:0000313" key="1">
    <source>
        <dbReference type="EMBL" id="ASV74808.1"/>
    </source>
</evidence>
<evidence type="ECO:0000313" key="2">
    <source>
        <dbReference type="Proteomes" id="UP000215086"/>
    </source>
</evidence>
<protein>
    <submittedName>
        <fullName evidence="1">Uncharacterized protein</fullName>
    </submittedName>
</protein>
<proteinExistence type="predicted"/>
<dbReference type="Proteomes" id="UP000215086">
    <property type="component" value="Chromosome"/>
</dbReference>
<dbReference type="KEGG" id="ttf:THTE_2206"/>
<dbReference type="AlphaFoldDB" id="A0A286RFS0"/>
<keyword evidence="2" id="KW-1185">Reference proteome</keyword>
<reference evidence="1 2" key="1">
    <citation type="journal article" name="Front. Microbiol.">
        <title>Sugar Metabolism of the First Thermophilic Planctomycete Thermogutta terrifontis: Comparative Genomic and Transcriptomic Approaches.</title>
        <authorList>
            <person name="Elcheninov A.G."/>
            <person name="Menzel P."/>
            <person name="Gudbergsdottir S.R."/>
            <person name="Slesarev A.I."/>
            <person name="Kadnikov V.V."/>
            <person name="Krogh A."/>
            <person name="Bonch-Osmolovskaya E.A."/>
            <person name="Peng X."/>
            <person name="Kublanov I.V."/>
        </authorList>
    </citation>
    <scope>NUCLEOTIDE SEQUENCE [LARGE SCALE GENOMIC DNA]</scope>
    <source>
        <strain evidence="1 2">R1</strain>
    </source>
</reference>
<dbReference type="EMBL" id="CP018477">
    <property type="protein sequence ID" value="ASV74808.1"/>
    <property type="molecule type" value="Genomic_DNA"/>
</dbReference>
<name>A0A286RFS0_9BACT</name>
<accession>A0A286RFS0</accession>